<dbReference type="GO" id="GO:0016705">
    <property type="term" value="F:oxidoreductase activity, acting on paired donors, with incorporation or reduction of molecular oxygen"/>
    <property type="evidence" value="ECO:0007669"/>
    <property type="project" value="InterPro"/>
</dbReference>
<protein>
    <submittedName>
        <fullName evidence="15">Uncharacterized protein</fullName>
    </submittedName>
</protein>
<comment type="cofactor">
    <cofactor evidence="11">
        <name>heme</name>
        <dbReference type="ChEBI" id="CHEBI:30413"/>
    </cofactor>
</comment>
<comment type="subcellular location">
    <subcellularLocation>
        <location evidence="1">Membrane</location>
        <topology evidence="1">Single-pass membrane protein</topology>
    </subcellularLocation>
</comment>
<evidence type="ECO:0000256" key="3">
    <source>
        <dbReference type="ARBA" id="ARBA00022617"/>
    </source>
</evidence>
<dbReference type="AlphaFoldDB" id="A0A5P1EHY7"/>
<dbReference type="GO" id="GO:0016020">
    <property type="term" value="C:membrane"/>
    <property type="evidence" value="ECO:0007669"/>
    <property type="project" value="UniProtKB-SubCell"/>
</dbReference>
<dbReference type="Gene3D" id="1.10.630.10">
    <property type="entry name" value="Cytochrome P450"/>
    <property type="match status" value="1"/>
</dbReference>
<keyword evidence="4 14" id="KW-0812">Transmembrane</keyword>
<proteinExistence type="inferred from homology"/>
<dbReference type="Gramene" id="ONK64787">
    <property type="protein sequence ID" value="ONK64787"/>
    <property type="gene ID" value="A4U43_C07F29920"/>
</dbReference>
<keyword evidence="5 11" id="KW-0479">Metal-binding</keyword>
<evidence type="ECO:0000313" key="16">
    <source>
        <dbReference type="Proteomes" id="UP000243459"/>
    </source>
</evidence>
<organism evidence="15 16">
    <name type="scientific">Asparagus officinalis</name>
    <name type="common">Garden asparagus</name>
    <dbReference type="NCBI Taxonomy" id="4686"/>
    <lineage>
        <taxon>Eukaryota</taxon>
        <taxon>Viridiplantae</taxon>
        <taxon>Streptophyta</taxon>
        <taxon>Embryophyta</taxon>
        <taxon>Tracheophyta</taxon>
        <taxon>Spermatophyta</taxon>
        <taxon>Magnoliopsida</taxon>
        <taxon>Liliopsida</taxon>
        <taxon>Asparagales</taxon>
        <taxon>Asparagaceae</taxon>
        <taxon>Asparagoideae</taxon>
        <taxon>Asparagus</taxon>
    </lineage>
</organism>
<dbReference type="PANTHER" id="PTHR47947">
    <property type="entry name" value="CYTOCHROME P450 82C3-RELATED"/>
    <property type="match status" value="1"/>
</dbReference>
<dbReference type="PROSITE" id="PS00086">
    <property type="entry name" value="CYTOCHROME_P450"/>
    <property type="match status" value="1"/>
</dbReference>
<gene>
    <name evidence="15" type="ORF">A4U43_C07F29920</name>
</gene>
<dbReference type="FunFam" id="1.10.630.10:FF:000081">
    <property type="entry name" value="Cytochrome P450 CYP81N5"/>
    <property type="match status" value="1"/>
</dbReference>
<evidence type="ECO:0000256" key="4">
    <source>
        <dbReference type="ARBA" id="ARBA00022692"/>
    </source>
</evidence>
<dbReference type="InterPro" id="IPR050651">
    <property type="entry name" value="Plant_Cytochrome_P450_Monoox"/>
</dbReference>
<evidence type="ECO:0000256" key="14">
    <source>
        <dbReference type="SAM" id="Phobius"/>
    </source>
</evidence>
<keyword evidence="3 11" id="KW-0349">Heme</keyword>
<name>A0A5P1EHY7_ASPOF</name>
<keyword evidence="7 12" id="KW-0560">Oxidoreductase</keyword>
<evidence type="ECO:0000256" key="2">
    <source>
        <dbReference type="ARBA" id="ARBA00010617"/>
    </source>
</evidence>
<dbReference type="InterPro" id="IPR036396">
    <property type="entry name" value="Cyt_P450_sf"/>
</dbReference>
<sequence length="509" mass="57017">METFQPAAPLFLFTTILLIILTCFLGTRTRTRPKNLPPTPLSFPILGHLHLIKKPIHHSLSRLSSRYGPILSLRFGSRPVLLISSSSLAEECFSKNDIIFANRPRLLAGKHLGYNYTTLTWASYGQHWRNLRRISAVEIFSSARLNSFTELRREEVKAMVEGLVRDCEEGQGYTMVEMKPRLFELVLNVMMAMVTGKRCCEVEKAKMLREMVEETFEVSGAANLADFFPALRMGEKKLLRLHKKRDAFAQALLDEHRKNNDVDNDRKGQEGGGGREGKKTSVIDAMLSLQRNEPENYAEDIIKGTISTLLAAGTDTSMVTIEWAMSLLLNHPHIISKLRAELDFIVGNHRIVSESDLPSLPYLRCIIDETLRLHPPAPIIPSHESSDDCNVGGFHVPGGTMLLVNAWAIHRDKQRWKDPNSFKPDRFMGGAGREGWMPFGMGRRGCPGEGMAMRVVGLAVGALVQCFEWDTGSKEVDLGEGVGLVVHKSQPLEALCRPRGFLRKALEYA</sequence>
<feature type="region of interest" description="Disordered" evidence="13">
    <location>
        <begin position="259"/>
        <end position="278"/>
    </location>
</feature>
<evidence type="ECO:0000256" key="10">
    <source>
        <dbReference type="ARBA" id="ARBA00023136"/>
    </source>
</evidence>
<reference evidence="16" key="1">
    <citation type="journal article" date="2017" name="Nat. Commun.">
        <title>The asparagus genome sheds light on the origin and evolution of a young Y chromosome.</title>
        <authorList>
            <person name="Harkess A."/>
            <person name="Zhou J."/>
            <person name="Xu C."/>
            <person name="Bowers J.E."/>
            <person name="Van der Hulst R."/>
            <person name="Ayyampalayam S."/>
            <person name="Mercati F."/>
            <person name="Riccardi P."/>
            <person name="McKain M.R."/>
            <person name="Kakrana A."/>
            <person name="Tang H."/>
            <person name="Ray J."/>
            <person name="Groenendijk J."/>
            <person name="Arikit S."/>
            <person name="Mathioni S.M."/>
            <person name="Nakano M."/>
            <person name="Shan H."/>
            <person name="Telgmann-Rauber A."/>
            <person name="Kanno A."/>
            <person name="Yue Z."/>
            <person name="Chen H."/>
            <person name="Li W."/>
            <person name="Chen Y."/>
            <person name="Xu X."/>
            <person name="Zhang Y."/>
            <person name="Luo S."/>
            <person name="Chen H."/>
            <person name="Gao J."/>
            <person name="Mao Z."/>
            <person name="Pires J.C."/>
            <person name="Luo M."/>
            <person name="Kudrna D."/>
            <person name="Wing R.A."/>
            <person name="Meyers B.C."/>
            <person name="Yi K."/>
            <person name="Kong H."/>
            <person name="Lavrijsen P."/>
            <person name="Sunseri F."/>
            <person name="Falavigna A."/>
            <person name="Ye Y."/>
            <person name="Leebens-Mack J.H."/>
            <person name="Chen G."/>
        </authorList>
    </citation>
    <scope>NUCLEOTIDE SEQUENCE [LARGE SCALE GENOMIC DNA]</scope>
    <source>
        <strain evidence="16">cv. DH0086</strain>
    </source>
</reference>
<keyword evidence="8 11" id="KW-0408">Iron</keyword>
<keyword evidence="9 12" id="KW-0503">Monooxygenase</keyword>
<dbReference type="PRINTS" id="PR00463">
    <property type="entry name" value="EP450I"/>
</dbReference>
<evidence type="ECO:0000256" key="13">
    <source>
        <dbReference type="SAM" id="MobiDB-lite"/>
    </source>
</evidence>
<evidence type="ECO:0000256" key="1">
    <source>
        <dbReference type="ARBA" id="ARBA00004167"/>
    </source>
</evidence>
<keyword evidence="16" id="KW-1185">Reference proteome</keyword>
<evidence type="ECO:0000256" key="11">
    <source>
        <dbReference type="PIRSR" id="PIRSR602401-1"/>
    </source>
</evidence>
<evidence type="ECO:0000256" key="12">
    <source>
        <dbReference type="RuleBase" id="RU000461"/>
    </source>
</evidence>
<dbReference type="GO" id="GO:0004497">
    <property type="term" value="F:monooxygenase activity"/>
    <property type="evidence" value="ECO:0007669"/>
    <property type="project" value="UniProtKB-KW"/>
</dbReference>
<dbReference type="PRINTS" id="PR00385">
    <property type="entry name" value="P450"/>
</dbReference>
<dbReference type="GO" id="GO:0020037">
    <property type="term" value="F:heme binding"/>
    <property type="evidence" value="ECO:0007669"/>
    <property type="project" value="InterPro"/>
</dbReference>
<feature type="transmembrane region" description="Helical" evidence="14">
    <location>
        <begin position="6"/>
        <end position="26"/>
    </location>
</feature>
<evidence type="ECO:0000256" key="7">
    <source>
        <dbReference type="ARBA" id="ARBA00023002"/>
    </source>
</evidence>
<dbReference type="InterPro" id="IPR017972">
    <property type="entry name" value="Cyt_P450_CS"/>
</dbReference>
<dbReference type="EMBL" id="CM007387">
    <property type="protein sequence ID" value="ONK64787.1"/>
    <property type="molecule type" value="Genomic_DNA"/>
</dbReference>
<evidence type="ECO:0000256" key="8">
    <source>
        <dbReference type="ARBA" id="ARBA00023004"/>
    </source>
</evidence>
<keyword evidence="6 14" id="KW-1133">Transmembrane helix</keyword>
<evidence type="ECO:0000313" key="15">
    <source>
        <dbReference type="EMBL" id="ONK64787.1"/>
    </source>
</evidence>
<dbReference type="PANTHER" id="PTHR47947:SF62">
    <property type="entry name" value="CYTOCHROME P450, FAMILY 81, SUBFAMILY D, POLYPEPTIDE 5"/>
    <property type="match status" value="1"/>
</dbReference>
<evidence type="ECO:0000256" key="9">
    <source>
        <dbReference type="ARBA" id="ARBA00023033"/>
    </source>
</evidence>
<accession>A0A5P1EHY7</accession>
<dbReference type="InterPro" id="IPR001128">
    <property type="entry name" value="Cyt_P450"/>
</dbReference>
<evidence type="ECO:0000256" key="6">
    <source>
        <dbReference type="ARBA" id="ARBA00022989"/>
    </source>
</evidence>
<keyword evidence="10 14" id="KW-0472">Membrane</keyword>
<dbReference type="OrthoDB" id="1055148at2759"/>
<dbReference type="Proteomes" id="UP000243459">
    <property type="component" value="Chromosome 7"/>
</dbReference>
<dbReference type="SUPFAM" id="SSF48264">
    <property type="entry name" value="Cytochrome P450"/>
    <property type="match status" value="1"/>
</dbReference>
<dbReference type="InterPro" id="IPR002401">
    <property type="entry name" value="Cyt_P450_E_grp-I"/>
</dbReference>
<dbReference type="Pfam" id="PF00067">
    <property type="entry name" value="p450"/>
    <property type="match status" value="1"/>
</dbReference>
<dbReference type="GO" id="GO:0005506">
    <property type="term" value="F:iron ion binding"/>
    <property type="evidence" value="ECO:0007669"/>
    <property type="project" value="InterPro"/>
</dbReference>
<dbReference type="CDD" id="cd20653">
    <property type="entry name" value="CYP81"/>
    <property type="match status" value="1"/>
</dbReference>
<evidence type="ECO:0000256" key="5">
    <source>
        <dbReference type="ARBA" id="ARBA00022723"/>
    </source>
</evidence>
<feature type="binding site" description="axial binding residue" evidence="11">
    <location>
        <position position="446"/>
    </location>
    <ligand>
        <name>heme</name>
        <dbReference type="ChEBI" id="CHEBI:30413"/>
    </ligand>
    <ligandPart>
        <name>Fe</name>
        <dbReference type="ChEBI" id="CHEBI:18248"/>
    </ligandPart>
</feature>
<dbReference type="OMA" id="MPEIPGA"/>
<comment type="similarity">
    <text evidence="2 12">Belongs to the cytochrome P450 family.</text>
</comment>